<evidence type="ECO:0000256" key="4">
    <source>
        <dbReference type="ARBA" id="ARBA00022777"/>
    </source>
</evidence>
<keyword evidence="2 8" id="KW-0808">Transferase</keyword>
<evidence type="ECO:0000256" key="6">
    <source>
        <dbReference type="ARBA" id="ARBA00047615"/>
    </source>
</evidence>
<evidence type="ECO:0000313" key="11">
    <source>
        <dbReference type="Proteomes" id="UP000198589"/>
    </source>
</evidence>
<dbReference type="HAMAP" id="MF_00238">
    <property type="entry name" value="Cytidyl_kinase_type1"/>
    <property type="match status" value="1"/>
</dbReference>
<dbReference type="PANTHER" id="PTHR21299:SF2">
    <property type="entry name" value="CYTIDYLATE KINASE"/>
    <property type="match status" value="1"/>
</dbReference>
<dbReference type="AlphaFoldDB" id="A0A1I2LVB9"/>
<keyword evidence="8" id="KW-0963">Cytoplasm</keyword>
<dbReference type="RefSeq" id="WP_254791173.1">
    <property type="nucleotide sequence ID" value="NZ_FOND01000028.1"/>
</dbReference>
<reference evidence="11" key="1">
    <citation type="submission" date="2016-10" db="EMBL/GenBank/DDBJ databases">
        <authorList>
            <person name="Varghese N."/>
            <person name="Submissions S."/>
        </authorList>
    </citation>
    <scope>NUCLEOTIDE SEQUENCE [LARGE SCALE GENOMIC DNA]</scope>
    <source>
        <strain evidence="11">DSM 46838</strain>
    </source>
</reference>
<dbReference type="InterPro" id="IPR027417">
    <property type="entry name" value="P-loop_NTPase"/>
</dbReference>
<proteinExistence type="inferred from homology"/>
<evidence type="ECO:0000256" key="3">
    <source>
        <dbReference type="ARBA" id="ARBA00022741"/>
    </source>
</evidence>
<dbReference type="EMBL" id="FOND01000028">
    <property type="protein sequence ID" value="SFF82568.1"/>
    <property type="molecule type" value="Genomic_DNA"/>
</dbReference>
<dbReference type="NCBIfam" id="TIGR00017">
    <property type="entry name" value="cmk"/>
    <property type="match status" value="1"/>
</dbReference>
<accession>A0A1I2LVB9</accession>
<keyword evidence="11" id="KW-1185">Reference proteome</keyword>
<evidence type="ECO:0000256" key="8">
    <source>
        <dbReference type="HAMAP-Rule" id="MF_00238"/>
    </source>
</evidence>
<name>A0A1I2LVB9_9ACTN</name>
<dbReference type="GO" id="GO:0005829">
    <property type="term" value="C:cytosol"/>
    <property type="evidence" value="ECO:0007669"/>
    <property type="project" value="TreeGrafter"/>
</dbReference>
<dbReference type="InterPro" id="IPR003136">
    <property type="entry name" value="Cytidylate_kin"/>
</dbReference>
<dbReference type="EC" id="2.7.4.25" evidence="8"/>
<dbReference type="PANTHER" id="PTHR21299">
    <property type="entry name" value="CYTIDYLATE KINASE/PANTOATE-BETA-ALANINE LIGASE"/>
    <property type="match status" value="1"/>
</dbReference>
<dbReference type="Proteomes" id="UP000198589">
    <property type="component" value="Unassembled WGS sequence"/>
</dbReference>
<comment type="catalytic activity">
    <reaction evidence="7 8">
        <text>CMP + ATP = CDP + ADP</text>
        <dbReference type="Rhea" id="RHEA:11600"/>
        <dbReference type="ChEBI" id="CHEBI:30616"/>
        <dbReference type="ChEBI" id="CHEBI:58069"/>
        <dbReference type="ChEBI" id="CHEBI:60377"/>
        <dbReference type="ChEBI" id="CHEBI:456216"/>
        <dbReference type="EC" id="2.7.4.25"/>
    </reaction>
</comment>
<comment type="catalytic activity">
    <reaction evidence="6 8">
        <text>dCMP + ATP = dCDP + ADP</text>
        <dbReference type="Rhea" id="RHEA:25094"/>
        <dbReference type="ChEBI" id="CHEBI:30616"/>
        <dbReference type="ChEBI" id="CHEBI:57566"/>
        <dbReference type="ChEBI" id="CHEBI:58593"/>
        <dbReference type="ChEBI" id="CHEBI:456216"/>
        <dbReference type="EC" id="2.7.4.25"/>
    </reaction>
</comment>
<dbReference type="GO" id="GO:0005524">
    <property type="term" value="F:ATP binding"/>
    <property type="evidence" value="ECO:0007669"/>
    <property type="project" value="UniProtKB-UniRule"/>
</dbReference>
<evidence type="ECO:0000313" key="10">
    <source>
        <dbReference type="EMBL" id="SFF82568.1"/>
    </source>
</evidence>
<comment type="subcellular location">
    <subcellularLocation>
        <location evidence="8">Cytoplasm</location>
    </subcellularLocation>
</comment>
<evidence type="ECO:0000256" key="1">
    <source>
        <dbReference type="ARBA" id="ARBA00009427"/>
    </source>
</evidence>
<sequence length="247" mass="25464">MSERQRADTTGLGDRAVTGGFTGQITLDGPSGTGKSSVARGVAARLGAAYLDTGAMYRAATVAVLDAGVGLDDEIAVARAVTGARIEVGTDAGTEVVRVDGVDVAERIRGAEVTRAVSPVSAVPAVRRHLVAQQRDLVAEADAVVVEGRDIGTVVLPDATLKIYLTAAPEVRAQRRAGQLGVTDPDKIAALAQDLRRRDEYDSSRADSPLRPAADAVVVDSTDLDQQGVVARIVELAASTVGAGERA</sequence>
<keyword evidence="5 8" id="KW-0067">ATP-binding</keyword>
<dbReference type="SUPFAM" id="SSF52540">
    <property type="entry name" value="P-loop containing nucleoside triphosphate hydrolases"/>
    <property type="match status" value="1"/>
</dbReference>
<dbReference type="GO" id="GO:0036430">
    <property type="term" value="F:CMP kinase activity"/>
    <property type="evidence" value="ECO:0007669"/>
    <property type="project" value="RHEA"/>
</dbReference>
<keyword evidence="4 8" id="KW-0418">Kinase</keyword>
<dbReference type="CDD" id="cd02020">
    <property type="entry name" value="CMPK"/>
    <property type="match status" value="1"/>
</dbReference>
<dbReference type="GO" id="GO:0006220">
    <property type="term" value="P:pyrimidine nucleotide metabolic process"/>
    <property type="evidence" value="ECO:0007669"/>
    <property type="project" value="UniProtKB-UniRule"/>
</dbReference>
<keyword evidence="3 8" id="KW-0547">Nucleotide-binding</keyword>
<dbReference type="GO" id="GO:0015949">
    <property type="term" value="P:nucleobase-containing small molecule interconversion"/>
    <property type="evidence" value="ECO:0007669"/>
    <property type="project" value="TreeGrafter"/>
</dbReference>
<evidence type="ECO:0000259" key="9">
    <source>
        <dbReference type="Pfam" id="PF02224"/>
    </source>
</evidence>
<dbReference type="InterPro" id="IPR011994">
    <property type="entry name" value="Cytidylate_kinase_dom"/>
</dbReference>
<evidence type="ECO:0000256" key="7">
    <source>
        <dbReference type="ARBA" id="ARBA00048478"/>
    </source>
</evidence>
<comment type="similarity">
    <text evidence="1 8">Belongs to the cytidylate kinase family. Type 1 subfamily.</text>
</comment>
<organism evidence="10 11">
    <name type="scientific">Blastococcus tunisiensis</name>
    <dbReference type="NCBI Taxonomy" id="1798228"/>
    <lineage>
        <taxon>Bacteria</taxon>
        <taxon>Bacillati</taxon>
        <taxon>Actinomycetota</taxon>
        <taxon>Actinomycetes</taxon>
        <taxon>Geodermatophilales</taxon>
        <taxon>Geodermatophilaceae</taxon>
        <taxon>Blastococcus</taxon>
    </lineage>
</organism>
<protein>
    <recommendedName>
        <fullName evidence="8">Cytidylate kinase</fullName>
        <shortName evidence="8">CK</shortName>
        <ecNumber evidence="8">2.7.4.25</ecNumber>
    </recommendedName>
    <alternativeName>
        <fullName evidence="8">Cytidine monophosphate kinase</fullName>
        <shortName evidence="8">CMP kinase</shortName>
    </alternativeName>
</protein>
<gene>
    <name evidence="8" type="primary">cmk</name>
    <name evidence="10" type="ORF">SAMN05216574_12840</name>
</gene>
<feature type="binding site" evidence="8">
    <location>
        <begin position="29"/>
        <end position="37"/>
    </location>
    <ligand>
        <name>ATP</name>
        <dbReference type="ChEBI" id="CHEBI:30616"/>
    </ligand>
</feature>
<evidence type="ECO:0000256" key="5">
    <source>
        <dbReference type="ARBA" id="ARBA00022840"/>
    </source>
</evidence>
<dbReference type="Pfam" id="PF02224">
    <property type="entry name" value="Cytidylate_kin"/>
    <property type="match status" value="1"/>
</dbReference>
<dbReference type="GO" id="GO:0036431">
    <property type="term" value="F:dCMP kinase activity"/>
    <property type="evidence" value="ECO:0007669"/>
    <property type="project" value="InterPro"/>
</dbReference>
<dbReference type="Gene3D" id="3.40.50.300">
    <property type="entry name" value="P-loop containing nucleotide triphosphate hydrolases"/>
    <property type="match status" value="1"/>
</dbReference>
<dbReference type="STRING" id="1798228.SAMN05216574_12840"/>
<feature type="domain" description="Cytidylate kinase" evidence="9">
    <location>
        <begin position="25"/>
        <end position="237"/>
    </location>
</feature>
<evidence type="ECO:0000256" key="2">
    <source>
        <dbReference type="ARBA" id="ARBA00022679"/>
    </source>
</evidence>